<dbReference type="CDD" id="cd06170">
    <property type="entry name" value="LuxR_C_like"/>
    <property type="match status" value="1"/>
</dbReference>
<dbReference type="Gene3D" id="3.40.50.2300">
    <property type="match status" value="1"/>
</dbReference>
<dbReference type="Gene3D" id="1.10.10.10">
    <property type="entry name" value="Winged helix-like DNA-binding domain superfamily/Winged helix DNA-binding domain"/>
    <property type="match status" value="1"/>
</dbReference>
<dbReference type="InterPro" id="IPR011006">
    <property type="entry name" value="CheY-like_superfamily"/>
</dbReference>
<dbReference type="Gene3D" id="1.10.287.130">
    <property type="match status" value="1"/>
</dbReference>
<feature type="domain" description="HTH luxR-type" evidence="8">
    <location>
        <begin position="788"/>
        <end position="853"/>
    </location>
</feature>
<dbReference type="PANTHER" id="PTHR43547">
    <property type="entry name" value="TWO-COMPONENT HISTIDINE KINASE"/>
    <property type="match status" value="1"/>
</dbReference>
<reference evidence="11" key="1">
    <citation type="submission" date="2023-05" db="EMBL/GenBank/DDBJ databases">
        <authorList>
            <person name="Zhang X."/>
        </authorList>
    </citation>
    <scope>NUCLEOTIDE SEQUENCE</scope>
    <source>
        <strain evidence="11">YF14B1</strain>
    </source>
</reference>
<feature type="transmembrane region" description="Helical" evidence="7">
    <location>
        <begin position="22"/>
        <end position="44"/>
    </location>
</feature>
<dbReference type="InterPro" id="IPR005467">
    <property type="entry name" value="His_kinase_dom"/>
</dbReference>
<dbReference type="RefSeq" id="WP_313989108.1">
    <property type="nucleotide sequence ID" value="NZ_JASJOS010000025.1"/>
</dbReference>
<evidence type="ECO:0000256" key="6">
    <source>
        <dbReference type="SAM" id="Coils"/>
    </source>
</evidence>
<dbReference type="InterPro" id="IPR036097">
    <property type="entry name" value="HisK_dim/P_sf"/>
</dbReference>
<dbReference type="InterPro" id="IPR004358">
    <property type="entry name" value="Sig_transdc_His_kin-like_C"/>
</dbReference>
<dbReference type="PANTHER" id="PTHR43547:SF2">
    <property type="entry name" value="HYBRID SIGNAL TRANSDUCTION HISTIDINE KINASE C"/>
    <property type="match status" value="1"/>
</dbReference>
<keyword evidence="7" id="KW-0472">Membrane</keyword>
<gene>
    <name evidence="11" type="ORF">QNI16_35890</name>
</gene>
<evidence type="ECO:0000256" key="7">
    <source>
        <dbReference type="SAM" id="Phobius"/>
    </source>
</evidence>
<dbReference type="SMART" id="SM00421">
    <property type="entry name" value="HTH_LUXR"/>
    <property type="match status" value="1"/>
</dbReference>
<dbReference type="Pfam" id="PF02518">
    <property type="entry name" value="HATPase_c"/>
    <property type="match status" value="1"/>
</dbReference>
<evidence type="ECO:0000259" key="8">
    <source>
        <dbReference type="PROSITE" id="PS50043"/>
    </source>
</evidence>
<dbReference type="PROSITE" id="PS50110">
    <property type="entry name" value="RESPONSE_REGULATORY"/>
    <property type="match status" value="1"/>
</dbReference>
<evidence type="ECO:0000313" key="11">
    <source>
        <dbReference type="EMBL" id="MDJ1485919.1"/>
    </source>
</evidence>
<dbReference type="SMART" id="SM00448">
    <property type="entry name" value="REC"/>
    <property type="match status" value="1"/>
</dbReference>
<dbReference type="PRINTS" id="PR00038">
    <property type="entry name" value="HTHLUXR"/>
</dbReference>
<dbReference type="GO" id="GO:0006355">
    <property type="term" value="P:regulation of DNA-templated transcription"/>
    <property type="evidence" value="ECO:0007669"/>
    <property type="project" value="InterPro"/>
</dbReference>
<dbReference type="SUPFAM" id="SSF52172">
    <property type="entry name" value="CheY-like"/>
    <property type="match status" value="1"/>
</dbReference>
<evidence type="ECO:0000259" key="10">
    <source>
        <dbReference type="PROSITE" id="PS50110"/>
    </source>
</evidence>
<comment type="catalytic activity">
    <reaction evidence="1">
        <text>ATP + protein L-histidine = ADP + protein N-phospho-L-histidine.</text>
        <dbReference type="EC" id="2.7.13.3"/>
    </reaction>
</comment>
<organism evidence="11 12">
    <name type="scientific">Xanthocytophaga flava</name>
    <dbReference type="NCBI Taxonomy" id="3048013"/>
    <lineage>
        <taxon>Bacteria</taxon>
        <taxon>Pseudomonadati</taxon>
        <taxon>Bacteroidota</taxon>
        <taxon>Cytophagia</taxon>
        <taxon>Cytophagales</taxon>
        <taxon>Rhodocytophagaceae</taxon>
        <taxon>Xanthocytophaga</taxon>
    </lineage>
</organism>
<keyword evidence="7" id="KW-1133">Transmembrane helix</keyword>
<dbReference type="SUPFAM" id="SSF47384">
    <property type="entry name" value="Homodimeric domain of signal transducing histidine kinase"/>
    <property type="match status" value="1"/>
</dbReference>
<dbReference type="EC" id="2.7.13.3" evidence="2"/>
<dbReference type="CDD" id="cd00082">
    <property type="entry name" value="HisKA"/>
    <property type="match status" value="1"/>
</dbReference>
<dbReference type="Gene3D" id="3.30.565.10">
    <property type="entry name" value="Histidine kinase-like ATPase, C-terminal domain"/>
    <property type="match status" value="1"/>
</dbReference>
<keyword evidence="11" id="KW-0547">Nucleotide-binding</keyword>
<dbReference type="InterPro" id="IPR016032">
    <property type="entry name" value="Sig_transdc_resp-reg_C-effctor"/>
</dbReference>
<accession>A0AAE3R061</accession>
<keyword evidence="7" id="KW-0812">Transmembrane</keyword>
<dbReference type="Proteomes" id="UP001241110">
    <property type="component" value="Unassembled WGS sequence"/>
</dbReference>
<dbReference type="InterPro" id="IPR001789">
    <property type="entry name" value="Sig_transdc_resp-reg_receiver"/>
</dbReference>
<feature type="transmembrane region" description="Helical" evidence="7">
    <location>
        <begin position="80"/>
        <end position="105"/>
    </location>
</feature>
<feature type="modified residue" description="4-aspartylphosphate" evidence="5">
    <location>
        <position position="644"/>
    </location>
</feature>
<dbReference type="PRINTS" id="PR00344">
    <property type="entry name" value="BCTRLSENSOR"/>
</dbReference>
<keyword evidence="3 5" id="KW-0597">Phosphoprotein</keyword>
<evidence type="ECO:0000256" key="1">
    <source>
        <dbReference type="ARBA" id="ARBA00000085"/>
    </source>
</evidence>
<feature type="transmembrane region" description="Helical" evidence="7">
    <location>
        <begin position="117"/>
        <end position="139"/>
    </location>
</feature>
<evidence type="ECO:0000256" key="4">
    <source>
        <dbReference type="ARBA" id="ARBA00023125"/>
    </source>
</evidence>
<dbReference type="PROSITE" id="PS50043">
    <property type="entry name" value="HTH_LUXR_2"/>
    <property type="match status" value="1"/>
</dbReference>
<feature type="transmembrane region" description="Helical" evidence="7">
    <location>
        <begin position="56"/>
        <end position="74"/>
    </location>
</feature>
<feature type="coiled-coil region" evidence="6">
    <location>
        <begin position="251"/>
        <end position="289"/>
    </location>
</feature>
<dbReference type="PROSITE" id="PS50109">
    <property type="entry name" value="HIS_KIN"/>
    <property type="match status" value="1"/>
</dbReference>
<keyword evidence="11" id="KW-0067">ATP-binding</keyword>
<dbReference type="CDD" id="cd00075">
    <property type="entry name" value="HATPase"/>
    <property type="match status" value="1"/>
</dbReference>
<proteinExistence type="predicted"/>
<feature type="transmembrane region" description="Helical" evidence="7">
    <location>
        <begin position="182"/>
        <end position="200"/>
    </location>
</feature>
<dbReference type="InterPro" id="IPR036388">
    <property type="entry name" value="WH-like_DNA-bd_sf"/>
</dbReference>
<dbReference type="SMART" id="SM00387">
    <property type="entry name" value="HATPase_c"/>
    <property type="match status" value="1"/>
</dbReference>
<dbReference type="Pfam" id="PF00196">
    <property type="entry name" value="GerE"/>
    <property type="match status" value="1"/>
</dbReference>
<dbReference type="InterPro" id="IPR003661">
    <property type="entry name" value="HisK_dim/P_dom"/>
</dbReference>
<dbReference type="Pfam" id="PF00072">
    <property type="entry name" value="Response_reg"/>
    <property type="match status" value="1"/>
</dbReference>
<dbReference type="EMBL" id="JASJOS010000025">
    <property type="protein sequence ID" value="MDJ1485919.1"/>
    <property type="molecule type" value="Genomic_DNA"/>
</dbReference>
<keyword evidence="6" id="KW-0175">Coiled coil</keyword>
<dbReference type="SUPFAM" id="SSF46894">
    <property type="entry name" value="C-terminal effector domain of the bipartite response regulators"/>
    <property type="match status" value="1"/>
</dbReference>
<feature type="domain" description="Response regulatory" evidence="10">
    <location>
        <begin position="595"/>
        <end position="709"/>
    </location>
</feature>
<protein>
    <recommendedName>
        <fullName evidence="2">histidine kinase</fullName>
        <ecNumber evidence="2">2.7.13.3</ecNumber>
    </recommendedName>
</protein>
<dbReference type="AlphaFoldDB" id="A0AAE3R061"/>
<evidence type="ECO:0000256" key="2">
    <source>
        <dbReference type="ARBA" id="ARBA00012438"/>
    </source>
</evidence>
<evidence type="ECO:0000313" key="12">
    <source>
        <dbReference type="Proteomes" id="UP001241110"/>
    </source>
</evidence>
<dbReference type="GO" id="GO:0000155">
    <property type="term" value="F:phosphorelay sensor kinase activity"/>
    <property type="evidence" value="ECO:0007669"/>
    <property type="project" value="InterPro"/>
</dbReference>
<sequence>MKTNHFKAMIIDSNQLVLGSQMHWITALFLLLETILLANLGVYALAKPADKTQKRYLTLLFLIILYNLSGGLFPDPKFGLSIVCQNILAYGAGFSMCMYAPWYFYKAFDLAKMRFHARYGIFIFLLGPFLLFFVGVYSLGGDLELVRKWGVVIPFFYALSVIYSMTRSLLEQKPLRNKTEIIALYLAIIPWICLTVVTYLNASQAIEVLIVNSGMVMVTLLYIRKQILTIRHSDQDRQIYYQYLLVSQQMHRATNDKLTEANQKLALANSELEEKVAERTKQLEMLNEQRMNTFSNLAHEMKTPLTLLKDYIHGIALQYPDTQALQFAKKHISKLSRDVVNMFDLLRSEKGILQYDHSTDINLSVVVLERIMLFEAAAHKRSITITHQIQPDLAVRADQTALERVVNNLIDNAIKYSPEQSRIHIRLQSEPTRPTSDADTLSQQINEPEHNQSEKDEPQQDQEHTEQLILSIADQGVGIPTEYQQVIFQPYARISHTHSHGMGMGLPIVKTILDQIGGAIHVISRPDQKPGTDFVIRMPYRKQVSDFFHLFKMGHESILDPQLPTREKLLADEYAPASYVSFSPVEFVHDPRKKTLLVVEDNVEMMQYLVDYLAPEYNTYYAFDGQKGLKKLKSMPEPDLIVSDVMMEKMDGFAFRRTLIAADSEYLSIPFLFLSAKSEEKIKGLHLKADFIEKPFEIDELIAKIDALIEIRENTREQTRLQMIDSIFQFQKQSAASLADKHYDKQQDTMQTSWSDSFVLSDQNLPLTDPSEHTGFEPQSQKHQFMRKLEYLTGLTIREKQIMAYFAHQLANKQIADKCNISESTAAKHIQNIFRKLDVSTKEQAIGFVLALKVPE</sequence>
<evidence type="ECO:0000256" key="5">
    <source>
        <dbReference type="PROSITE-ProRule" id="PRU00169"/>
    </source>
</evidence>
<dbReference type="InterPro" id="IPR036890">
    <property type="entry name" value="HATPase_C_sf"/>
</dbReference>
<comment type="caution">
    <text evidence="11">The sequence shown here is derived from an EMBL/GenBank/DDBJ whole genome shotgun (WGS) entry which is preliminary data.</text>
</comment>
<keyword evidence="4" id="KW-0238">DNA-binding</keyword>
<feature type="domain" description="Histidine kinase" evidence="9">
    <location>
        <begin position="296"/>
        <end position="542"/>
    </location>
</feature>
<evidence type="ECO:0000259" key="9">
    <source>
        <dbReference type="PROSITE" id="PS50109"/>
    </source>
</evidence>
<dbReference type="GO" id="GO:0003677">
    <property type="term" value="F:DNA binding"/>
    <property type="evidence" value="ECO:0007669"/>
    <property type="project" value="UniProtKB-KW"/>
</dbReference>
<dbReference type="InterPro" id="IPR000792">
    <property type="entry name" value="Tscrpt_reg_LuxR_C"/>
</dbReference>
<dbReference type="SUPFAM" id="SSF55874">
    <property type="entry name" value="ATPase domain of HSP90 chaperone/DNA topoisomerase II/histidine kinase"/>
    <property type="match status" value="1"/>
</dbReference>
<name>A0AAE3R061_9BACT</name>
<dbReference type="InterPro" id="IPR003594">
    <property type="entry name" value="HATPase_dom"/>
</dbReference>
<feature type="transmembrane region" description="Helical" evidence="7">
    <location>
        <begin position="206"/>
        <end position="223"/>
    </location>
</feature>
<evidence type="ECO:0000256" key="3">
    <source>
        <dbReference type="ARBA" id="ARBA00022553"/>
    </source>
</evidence>
<dbReference type="GO" id="GO:0005524">
    <property type="term" value="F:ATP binding"/>
    <property type="evidence" value="ECO:0007669"/>
    <property type="project" value="UniProtKB-KW"/>
</dbReference>
<feature type="transmembrane region" description="Helical" evidence="7">
    <location>
        <begin position="151"/>
        <end position="170"/>
    </location>
</feature>